<evidence type="ECO:0000259" key="2">
    <source>
        <dbReference type="Pfam" id="PF09084"/>
    </source>
</evidence>
<reference evidence="3 4" key="1">
    <citation type="submission" date="2022-06" db="EMBL/GenBank/DDBJ databases">
        <title>Genomic Encyclopedia of Archaeal and Bacterial Type Strains, Phase II (KMG-II): from individual species to whole genera.</title>
        <authorList>
            <person name="Goeker M."/>
        </authorList>
    </citation>
    <scope>NUCLEOTIDE SEQUENCE [LARGE SCALE GENOMIC DNA]</scope>
    <source>
        <strain evidence="3 4">DSM 44255</strain>
    </source>
</reference>
<evidence type="ECO:0000313" key="3">
    <source>
        <dbReference type="EMBL" id="MCP2271850.1"/>
    </source>
</evidence>
<name>A0ABT1IGT5_9PSEU</name>
<dbReference type="Pfam" id="PF09084">
    <property type="entry name" value="NMT1"/>
    <property type="match status" value="1"/>
</dbReference>
<keyword evidence="1" id="KW-0732">Signal</keyword>
<dbReference type="InterPro" id="IPR015168">
    <property type="entry name" value="SsuA/THI5"/>
</dbReference>
<dbReference type="PANTHER" id="PTHR30024">
    <property type="entry name" value="ALIPHATIC SULFONATES-BINDING PROTEIN-RELATED"/>
    <property type="match status" value="1"/>
</dbReference>
<feature type="chain" id="PRO_5045641735" evidence="1">
    <location>
        <begin position="33"/>
        <end position="346"/>
    </location>
</feature>
<organism evidence="3 4">
    <name type="scientific">Actinokineospora diospyrosa</name>
    <dbReference type="NCBI Taxonomy" id="103728"/>
    <lineage>
        <taxon>Bacteria</taxon>
        <taxon>Bacillati</taxon>
        <taxon>Actinomycetota</taxon>
        <taxon>Actinomycetes</taxon>
        <taxon>Pseudonocardiales</taxon>
        <taxon>Pseudonocardiaceae</taxon>
        <taxon>Actinokineospora</taxon>
    </lineage>
</organism>
<dbReference type="SUPFAM" id="SSF53850">
    <property type="entry name" value="Periplasmic binding protein-like II"/>
    <property type="match status" value="1"/>
</dbReference>
<dbReference type="RefSeq" id="WP_253888806.1">
    <property type="nucleotide sequence ID" value="NZ_BAAAVB010000003.1"/>
</dbReference>
<feature type="domain" description="SsuA/THI5-like" evidence="2">
    <location>
        <begin position="67"/>
        <end position="279"/>
    </location>
</feature>
<sequence length="346" mass="36160">MLRRVATRRTAGVRLPIAALAMAMLASLSACGLLGGDDSGSGSTPAASGSGSVEKAKVKVGVLPVVDVAPFYRAIEQGYFKEQGLEIEPVVMASGAASINAVLSGDVDIAFSSYPAPLLAQSKKVADFKIVADALTAKPGHIVVVAPPNSPLKKPTDAPGKKIAITARNTMTDLAPMSVLKTQGVDYSQVEWREMTFAEMIPAMERGEVDGAVVVEPWVTTAMKKLGAVPVFDGASGPTAEMPMSGYVAIGGAGKFATTSPNTVAAFQRALAKAQAEATDRTKVEPMFVKYAKIDQQTAQLVTIATYSTSLEANRIQRVANLMQEFGVIKGHLDVASMIPSSTSNK</sequence>
<proteinExistence type="predicted"/>
<accession>A0ABT1IGT5</accession>
<gene>
    <name evidence="3" type="ORF">LV75_004364</name>
</gene>
<dbReference type="PROSITE" id="PS51257">
    <property type="entry name" value="PROKAR_LIPOPROTEIN"/>
    <property type="match status" value="1"/>
</dbReference>
<dbReference type="Gene3D" id="3.40.190.10">
    <property type="entry name" value="Periplasmic binding protein-like II"/>
    <property type="match status" value="2"/>
</dbReference>
<feature type="signal peptide" evidence="1">
    <location>
        <begin position="1"/>
        <end position="32"/>
    </location>
</feature>
<evidence type="ECO:0000313" key="4">
    <source>
        <dbReference type="Proteomes" id="UP001205185"/>
    </source>
</evidence>
<evidence type="ECO:0000256" key="1">
    <source>
        <dbReference type="SAM" id="SignalP"/>
    </source>
</evidence>
<dbReference type="Proteomes" id="UP001205185">
    <property type="component" value="Unassembled WGS sequence"/>
</dbReference>
<protein>
    <submittedName>
        <fullName evidence="3">NitT/TauT family transport system substrate-binding protein</fullName>
    </submittedName>
</protein>
<keyword evidence="4" id="KW-1185">Reference proteome</keyword>
<comment type="caution">
    <text evidence="3">The sequence shown here is derived from an EMBL/GenBank/DDBJ whole genome shotgun (WGS) entry which is preliminary data.</text>
</comment>
<dbReference type="EMBL" id="JAMTCO010000010">
    <property type="protein sequence ID" value="MCP2271850.1"/>
    <property type="molecule type" value="Genomic_DNA"/>
</dbReference>